<organism evidence="4 5">
    <name type="scientific">Streptomyces coffeae</name>
    <dbReference type="NCBI Taxonomy" id="621382"/>
    <lineage>
        <taxon>Bacteria</taxon>
        <taxon>Bacillati</taxon>
        <taxon>Actinomycetota</taxon>
        <taxon>Actinomycetes</taxon>
        <taxon>Kitasatosporales</taxon>
        <taxon>Streptomycetaceae</taxon>
        <taxon>Streptomyces</taxon>
    </lineage>
</organism>
<sequence length="158" mass="16709">MTVPAIRVITDGDLAGCFAVRREVFVGEQRIPEEEEMDAYDSDAVHLLATGPEGRPVGTVRFLHGATAATKYAHAGVDGATTAALGRLAVTAAARGTGLGAALVRAVEAEALRRGLTAVYLEAQTHALGFYERLGYEAFGPEFDEGSGIPHRAMRRVL</sequence>
<keyword evidence="5" id="KW-1185">Reference proteome</keyword>
<evidence type="ECO:0000313" key="5">
    <source>
        <dbReference type="Proteomes" id="UP000634229"/>
    </source>
</evidence>
<evidence type="ECO:0000313" key="4">
    <source>
        <dbReference type="EMBL" id="MBL1097052.1"/>
    </source>
</evidence>
<dbReference type="PANTHER" id="PTHR43877">
    <property type="entry name" value="AMINOALKYLPHOSPHONATE N-ACETYLTRANSFERASE-RELATED-RELATED"/>
    <property type="match status" value="1"/>
</dbReference>
<keyword evidence="2" id="KW-0012">Acyltransferase</keyword>
<dbReference type="PROSITE" id="PS51186">
    <property type="entry name" value="GNAT"/>
    <property type="match status" value="1"/>
</dbReference>
<name>A0ABS1NAE7_9ACTN</name>
<gene>
    <name evidence="4" type="ORF">JK363_10275</name>
</gene>
<dbReference type="Gene3D" id="3.40.630.30">
    <property type="match status" value="1"/>
</dbReference>
<evidence type="ECO:0000259" key="3">
    <source>
        <dbReference type="PROSITE" id="PS51186"/>
    </source>
</evidence>
<dbReference type="InterPro" id="IPR000182">
    <property type="entry name" value="GNAT_dom"/>
</dbReference>
<dbReference type="EMBL" id="JAERRF010000005">
    <property type="protein sequence ID" value="MBL1097052.1"/>
    <property type="molecule type" value="Genomic_DNA"/>
</dbReference>
<proteinExistence type="predicted"/>
<dbReference type="InterPro" id="IPR016181">
    <property type="entry name" value="Acyl_CoA_acyltransferase"/>
</dbReference>
<evidence type="ECO:0000256" key="2">
    <source>
        <dbReference type="ARBA" id="ARBA00023315"/>
    </source>
</evidence>
<dbReference type="CDD" id="cd04301">
    <property type="entry name" value="NAT_SF"/>
    <property type="match status" value="1"/>
</dbReference>
<dbReference type="PANTHER" id="PTHR43877:SF2">
    <property type="entry name" value="AMINOALKYLPHOSPHONATE N-ACETYLTRANSFERASE-RELATED"/>
    <property type="match status" value="1"/>
</dbReference>
<protein>
    <submittedName>
        <fullName evidence="4">GNAT family N-acetyltransferase</fullName>
    </submittedName>
</protein>
<comment type="caution">
    <text evidence="4">The sequence shown here is derived from an EMBL/GenBank/DDBJ whole genome shotgun (WGS) entry which is preliminary data.</text>
</comment>
<dbReference type="RefSeq" id="WP_201874115.1">
    <property type="nucleotide sequence ID" value="NZ_JAERRF010000005.1"/>
</dbReference>
<dbReference type="Pfam" id="PF00583">
    <property type="entry name" value="Acetyltransf_1"/>
    <property type="match status" value="1"/>
</dbReference>
<evidence type="ECO:0000256" key="1">
    <source>
        <dbReference type="ARBA" id="ARBA00022679"/>
    </source>
</evidence>
<dbReference type="InterPro" id="IPR050832">
    <property type="entry name" value="Bact_Acetyltransf"/>
</dbReference>
<keyword evidence="1" id="KW-0808">Transferase</keyword>
<dbReference type="SUPFAM" id="SSF55729">
    <property type="entry name" value="Acyl-CoA N-acyltransferases (Nat)"/>
    <property type="match status" value="1"/>
</dbReference>
<accession>A0ABS1NAE7</accession>
<dbReference type="Proteomes" id="UP000634229">
    <property type="component" value="Unassembled WGS sequence"/>
</dbReference>
<feature type="domain" description="N-acetyltransferase" evidence="3">
    <location>
        <begin position="4"/>
        <end position="158"/>
    </location>
</feature>
<reference evidence="4 5" key="1">
    <citation type="submission" date="2021-01" db="EMBL/GenBank/DDBJ databases">
        <title>WGS of actinomycetes isolated from Thailand.</title>
        <authorList>
            <person name="Thawai C."/>
        </authorList>
    </citation>
    <scope>NUCLEOTIDE SEQUENCE [LARGE SCALE GENOMIC DNA]</scope>
    <source>
        <strain evidence="4 5">CA1R205</strain>
    </source>
</reference>